<protein>
    <submittedName>
        <fullName evidence="1">Putative coat protein</fullName>
    </submittedName>
</protein>
<keyword evidence="1" id="KW-0946">Virion</keyword>
<organism evidence="1">
    <name type="scientific">Alphachrysovirus aspergilli</name>
    <dbReference type="NCBI Taxonomy" id="607716"/>
    <lineage>
        <taxon>Viruses</taxon>
        <taxon>Riboviria</taxon>
        <taxon>Orthornavirae</taxon>
        <taxon>Duplornaviricota</taxon>
        <taxon>Chrymotiviricetes</taxon>
        <taxon>Ghabrivirales</taxon>
        <taxon>Alphatotivirineae</taxon>
        <taxon>Chrysoviridae</taxon>
        <taxon>Alphachrysovirus</taxon>
    </lineage>
</organism>
<sequence length="762" mass="82505">MKDIFSMLGIDPGLGVVGAERAKADVSRDAVTFDLMKKGASRKPAAELLLGEDLWALMQQVSDQGVEKISFRYAVEKLGFTPGYNEISDFTFNYESVKASQVTYILDEGERARTALVTGAEASDSLRAYAGHTNSRVRLGHAGEMHHLNLIRNGPNLRQVFLRMWLMHLDVLAGAQVSVRVDNVLTRQHLPADIAIEDECEFAKRLSGVRVHVNSLDDTSKALLVYACGLSDGEGASARISRYVWEPIHLTFYGGIMPVAREVLLTDASATGRAIVAFAERYGQMADCGEALRMALHMYGTVTSARKMTIRLGIARLHQQTHQKQLVRANYRCQELGCVELVSLAMLVGEGVDSALGHSLHAAVRMMNLRDTPMMYVYLEPRARMIKDAAEALGLRAWLSDFFVESEYVRRNLKQLYAKEGVMHAMALGLVVRGSLVEEASEAFEVPARIAGGPTDDVQTASEQMDRASAWLLLNHMLNNGLASVGCTRAALARIADPDEQLDEACSGYAGARVRMALVGFGGSITLRRVAQTSFALQPTAPEVPVETVVKSDDDALQTRMSEGPANADAKDWLATLLAQRGPLASTTTRRGNVSVAVQAAHYGPAEVRVAAVPEELEQSLDTLVERGWGELDTSGENLECGANALHQSLAAHGAATGEHVPNRDDVLTAMRSALSPAQREIARQAGVDIGRANFTADQMAAALQQFGPYRLAVIHGPPEAAEVMGIGDGEPIYVRHYGQHWSGIGPGGRRVGRRLPSGTGT</sequence>
<reference evidence="1" key="1">
    <citation type="journal article" date="2020" name="Front. Microbiol.">
        <title>Analysis of an Intrinsic Mycovirus Associated With Reduced Virulence of the Human Pathogenic Fungus Aspergillus fumigatus.</title>
        <authorList>
            <person name="Takahashi-Nakaguchi A."/>
            <person name="Shishido E."/>
            <person name="Yahara M."/>
            <person name="Urayama S."/>
            <person name="Sakai K."/>
            <person name="Chibana H."/>
            <person name="Kamei K."/>
            <person name="Moriyama H."/>
            <person name="Gonoi T."/>
        </authorList>
    </citation>
    <scope>NUCLEOTIDE SEQUENCE</scope>
    <source>
        <strain evidence="1">AfuCV41362</strain>
    </source>
</reference>
<dbReference type="EMBL" id="LC350096">
    <property type="protein sequence ID" value="BBC45616.1"/>
    <property type="molecule type" value="Genomic_RNA"/>
</dbReference>
<keyword evidence="1" id="KW-0167">Capsid protein</keyword>
<name>A0A679AXD3_9VIRU</name>
<evidence type="ECO:0000313" key="1">
    <source>
        <dbReference type="EMBL" id="BBC45616.1"/>
    </source>
</evidence>
<accession>A0A679AXD3</accession>
<proteinExistence type="predicted"/>
<dbReference type="GO" id="GO:0019028">
    <property type="term" value="C:viral capsid"/>
    <property type="evidence" value="ECO:0007669"/>
    <property type="project" value="UniProtKB-KW"/>
</dbReference>